<reference evidence="3 4" key="1">
    <citation type="submission" date="2019-09" db="EMBL/GenBank/DDBJ databases">
        <title>Screening of Novel Bioactive Compounds from Soil-Associated.</title>
        <authorList>
            <person name="Zhao S."/>
        </authorList>
    </citation>
    <scope>NUCLEOTIDE SEQUENCE [LARGE SCALE GENOMIC DNA]</scope>
    <source>
        <strain evidence="3 4">HIT-DPA4</strain>
    </source>
</reference>
<keyword evidence="3" id="KW-0223">Dioxygenase</keyword>
<dbReference type="PANTHER" id="PTHR36113">
    <property type="entry name" value="LYASE, PUTATIVE-RELATED-RELATED"/>
    <property type="match status" value="1"/>
</dbReference>
<dbReference type="Gene3D" id="3.10.180.10">
    <property type="entry name" value="2,3-Dihydroxybiphenyl 1,2-Dioxygenase, domain 1"/>
    <property type="match status" value="2"/>
</dbReference>
<evidence type="ECO:0000259" key="2">
    <source>
        <dbReference type="PROSITE" id="PS51819"/>
    </source>
</evidence>
<protein>
    <submittedName>
        <fullName evidence="3">Extradiol ring-cleavage dioxygenase</fullName>
    </submittedName>
</protein>
<keyword evidence="4" id="KW-1185">Reference proteome</keyword>
<keyword evidence="3" id="KW-0560">Oxidoreductase</keyword>
<sequence>MRPTQGCRDSSADQSDASLTLAHQGRLAADRWRVWAHAYATILATYLGRWQATMPVAKARGRAPTSDARRGERHMSGITHLRSIDICVESPQKLLDFYEQTWGLRSVHSAEDGARIELRARGREHHVLALCVGTGSPARICLGAAAAADVDALAERLHVAGAEIVAPPGPRVHAGGGYAVEARDPEGRLIEISAGVEEHAEPMDTPHGPDRLSHIVLNSVNLTASKDFYTQVLGFQVSDWYEDEQMVFMRCNEMHHCVVLAPGEWTSLNHVAFEVASTDEVMKSLGRMRKAGYDSIWGPGRHGPGGNVFCYFVDPVGNVIEYTAELFEVDDTWVPQEWARTQENADVWGTSGGITPDVIATMANPPRSAGGEGKEKNQ</sequence>
<organism evidence="3 4">
    <name type="scientific">Streptomyces luteolifulvus</name>
    <dbReference type="NCBI Taxonomy" id="2615112"/>
    <lineage>
        <taxon>Bacteria</taxon>
        <taxon>Bacillati</taxon>
        <taxon>Actinomycetota</taxon>
        <taxon>Actinomycetes</taxon>
        <taxon>Kitasatosporales</taxon>
        <taxon>Streptomycetaceae</taxon>
        <taxon>Streptomyces</taxon>
    </lineage>
</organism>
<evidence type="ECO:0000256" key="1">
    <source>
        <dbReference type="SAM" id="MobiDB-lite"/>
    </source>
</evidence>
<dbReference type="PROSITE" id="PS51819">
    <property type="entry name" value="VOC"/>
    <property type="match status" value="2"/>
</dbReference>
<dbReference type="InterPro" id="IPR051332">
    <property type="entry name" value="Fosfomycin_Res_Enzymes"/>
</dbReference>
<name>A0A6H9UQ68_9ACTN</name>
<dbReference type="InterPro" id="IPR037523">
    <property type="entry name" value="VOC_core"/>
</dbReference>
<dbReference type="AlphaFoldDB" id="A0A6H9UQ68"/>
<feature type="region of interest" description="Disordered" evidence="1">
    <location>
        <begin position="347"/>
        <end position="378"/>
    </location>
</feature>
<dbReference type="InterPro" id="IPR029068">
    <property type="entry name" value="Glyas_Bleomycin-R_OHBP_Dase"/>
</dbReference>
<dbReference type="Pfam" id="PF00903">
    <property type="entry name" value="Glyoxalase"/>
    <property type="match status" value="2"/>
</dbReference>
<evidence type="ECO:0000313" key="3">
    <source>
        <dbReference type="EMBL" id="KAB1139647.1"/>
    </source>
</evidence>
<feature type="domain" description="VOC" evidence="2">
    <location>
        <begin position="211"/>
        <end position="325"/>
    </location>
</feature>
<evidence type="ECO:0000313" key="4">
    <source>
        <dbReference type="Proteomes" id="UP000442707"/>
    </source>
</evidence>
<dbReference type="PANTHER" id="PTHR36113:SF1">
    <property type="entry name" value="GLYOXALASE_BLEOMYCIN RESISTANCE PROTEIN_DIOXYGENASE"/>
    <property type="match status" value="1"/>
</dbReference>
<proteinExistence type="predicted"/>
<dbReference type="GO" id="GO:0051213">
    <property type="term" value="F:dioxygenase activity"/>
    <property type="evidence" value="ECO:0007669"/>
    <property type="project" value="UniProtKB-KW"/>
</dbReference>
<accession>A0A6H9UQ68</accession>
<comment type="caution">
    <text evidence="3">The sequence shown here is derived from an EMBL/GenBank/DDBJ whole genome shotgun (WGS) entry which is preliminary data.</text>
</comment>
<gene>
    <name evidence="3" type="ORF">F7R91_39130</name>
</gene>
<feature type="domain" description="VOC" evidence="2">
    <location>
        <begin position="77"/>
        <end position="195"/>
    </location>
</feature>
<dbReference type="Proteomes" id="UP000442707">
    <property type="component" value="Unassembled WGS sequence"/>
</dbReference>
<dbReference type="EMBL" id="VZRB01000056">
    <property type="protein sequence ID" value="KAB1139647.1"/>
    <property type="molecule type" value="Genomic_DNA"/>
</dbReference>
<dbReference type="InterPro" id="IPR004360">
    <property type="entry name" value="Glyas_Fos-R_dOase_dom"/>
</dbReference>
<dbReference type="SUPFAM" id="SSF54593">
    <property type="entry name" value="Glyoxalase/Bleomycin resistance protein/Dihydroxybiphenyl dioxygenase"/>
    <property type="match status" value="1"/>
</dbReference>